<dbReference type="AlphaFoldDB" id="A0A1G8CJQ9"/>
<accession>A0A1G8CJQ9</accession>
<evidence type="ECO:0000313" key="1">
    <source>
        <dbReference type="EMBL" id="SDH45686.1"/>
    </source>
</evidence>
<dbReference type="Proteomes" id="UP000198748">
    <property type="component" value="Unassembled WGS sequence"/>
</dbReference>
<evidence type="ECO:0000313" key="2">
    <source>
        <dbReference type="Proteomes" id="UP000198748"/>
    </source>
</evidence>
<dbReference type="OrthoDB" id="955052at2"/>
<protein>
    <submittedName>
        <fullName evidence="1">Uncharacterized protein</fullName>
    </submittedName>
</protein>
<dbReference type="RefSeq" id="WP_090157821.1">
    <property type="nucleotide sequence ID" value="NZ_FNAN01000038.1"/>
</dbReference>
<keyword evidence="2" id="KW-1185">Reference proteome</keyword>
<proteinExistence type="predicted"/>
<dbReference type="PROSITE" id="PS51257">
    <property type="entry name" value="PROKAR_LIPOPROTEIN"/>
    <property type="match status" value="1"/>
</dbReference>
<dbReference type="EMBL" id="FNAN01000038">
    <property type="protein sequence ID" value="SDH45686.1"/>
    <property type="molecule type" value="Genomic_DNA"/>
</dbReference>
<name>A0A1G8CJQ9_9BACT</name>
<reference evidence="2" key="1">
    <citation type="submission" date="2016-10" db="EMBL/GenBank/DDBJ databases">
        <authorList>
            <person name="Varghese N."/>
            <person name="Submissions S."/>
        </authorList>
    </citation>
    <scope>NUCLEOTIDE SEQUENCE [LARGE SCALE GENOMIC DNA]</scope>
    <source>
        <strain evidence="2">DSM 25329</strain>
    </source>
</reference>
<gene>
    <name evidence="1" type="ORF">SAMN04487996_13819</name>
</gene>
<sequence>MKAILFLCLAIILAGCDKDTPEPKGDVFLNNADGRWILSAYITGGKSVSIDQTPEKRRLVIERDIVKPDSSYGSSIFKAGNRYYRFSFLNLEGDRKSSLFSIQYSSDYDSERKQDRQWFRINEDTGFLVTLEVDVPRGITQRIQVSNIIKGTKYQADQDTLKYIYIPKFN</sequence>
<organism evidence="1 2">
    <name type="scientific">Dyadobacter soli</name>
    <dbReference type="NCBI Taxonomy" id="659014"/>
    <lineage>
        <taxon>Bacteria</taxon>
        <taxon>Pseudomonadati</taxon>
        <taxon>Bacteroidota</taxon>
        <taxon>Cytophagia</taxon>
        <taxon>Cytophagales</taxon>
        <taxon>Spirosomataceae</taxon>
        <taxon>Dyadobacter</taxon>
    </lineage>
</organism>